<name>A0A9W7SW92_9PEZI</name>
<dbReference type="OrthoDB" id="10525087at2759"/>
<dbReference type="EMBL" id="RIBY02001001">
    <property type="protein sequence ID" value="KAH9834303.1"/>
    <property type="molecule type" value="Genomic_DNA"/>
</dbReference>
<evidence type="ECO:0000256" key="1">
    <source>
        <dbReference type="SAM" id="MobiDB-lite"/>
    </source>
</evidence>
<sequence>MKSWALAIPLYASLAFSTTCDRLPRDDSNQDIPAGYCQPTLEEWHAGAAGRTARPTTLARRSGTGASWARSGFRS</sequence>
<proteinExistence type="predicted"/>
<organism evidence="3 4">
    <name type="scientific">Teratosphaeria destructans</name>
    <dbReference type="NCBI Taxonomy" id="418781"/>
    <lineage>
        <taxon>Eukaryota</taxon>
        <taxon>Fungi</taxon>
        <taxon>Dikarya</taxon>
        <taxon>Ascomycota</taxon>
        <taxon>Pezizomycotina</taxon>
        <taxon>Dothideomycetes</taxon>
        <taxon>Dothideomycetidae</taxon>
        <taxon>Mycosphaerellales</taxon>
        <taxon>Teratosphaeriaceae</taxon>
        <taxon>Teratosphaeria</taxon>
    </lineage>
</organism>
<gene>
    <name evidence="3" type="ORF">Tdes44962_MAKER01960</name>
</gene>
<keyword evidence="2" id="KW-0732">Signal</keyword>
<feature type="chain" id="PRO_5040959236" evidence="2">
    <location>
        <begin position="21"/>
        <end position="75"/>
    </location>
</feature>
<evidence type="ECO:0000313" key="3">
    <source>
        <dbReference type="EMBL" id="KAH9834303.1"/>
    </source>
</evidence>
<accession>A0A9W7SW92</accession>
<dbReference type="Proteomes" id="UP001138500">
    <property type="component" value="Unassembled WGS sequence"/>
</dbReference>
<reference evidence="3 4" key="2">
    <citation type="journal article" date="2021" name="Curr. Genet.">
        <title>Genetic response to nitrogen starvation in the aggressive Eucalyptus foliar pathogen Teratosphaeria destructans.</title>
        <authorList>
            <person name="Havenga M."/>
            <person name="Wingfield B.D."/>
            <person name="Wingfield M.J."/>
            <person name="Dreyer L.L."/>
            <person name="Roets F."/>
            <person name="Aylward J."/>
        </authorList>
    </citation>
    <scope>NUCLEOTIDE SEQUENCE [LARGE SCALE GENOMIC DNA]</scope>
    <source>
        <strain evidence="3">CMW44962</strain>
    </source>
</reference>
<evidence type="ECO:0000313" key="4">
    <source>
        <dbReference type="Proteomes" id="UP001138500"/>
    </source>
</evidence>
<feature type="region of interest" description="Disordered" evidence="1">
    <location>
        <begin position="47"/>
        <end position="75"/>
    </location>
</feature>
<reference evidence="3 4" key="1">
    <citation type="journal article" date="2018" name="IMA Fungus">
        <title>IMA Genome-F 10: Nine draft genome sequences of Claviceps purpurea s.lat., including C. arundinis, C. humidiphila, and C. cf. spartinae, pseudomolecules for the pitch canker pathogen Fusarium circinatum, draft genome of Davidsoniella eucalypti, Grosmannia galeiformis, Quambalaria eucalypti, and Teratosphaeria destructans.</title>
        <authorList>
            <person name="Wingfield B.D."/>
            <person name="Liu M."/>
            <person name="Nguyen H.D."/>
            <person name="Lane F.A."/>
            <person name="Morgan S.W."/>
            <person name="De Vos L."/>
            <person name="Wilken P.M."/>
            <person name="Duong T.A."/>
            <person name="Aylward J."/>
            <person name="Coetzee M.P."/>
            <person name="Dadej K."/>
            <person name="De Beer Z.W."/>
            <person name="Findlay W."/>
            <person name="Havenga M."/>
            <person name="Kolarik M."/>
            <person name="Menzies J.G."/>
            <person name="Naidoo K."/>
            <person name="Pochopski O."/>
            <person name="Shoukouhi P."/>
            <person name="Santana Q.C."/>
            <person name="Seifert K.A."/>
            <person name="Soal N."/>
            <person name="Steenkamp E.T."/>
            <person name="Tatham C.T."/>
            <person name="van der Nest M.A."/>
            <person name="Wingfield M.J."/>
        </authorList>
    </citation>
    <scope>NUCLEOTIDE SEQUENCE [LARGE SCALE GENOMIC DNA]</scope>
    <source>
        <strain evidence="3">CMW44962</strain>
    </source>
</reference>
<dbReference type="AlphaFoldDB" id="A0A9W7SW92"/>
<feature type="compositionally biased region" description="Low complexity" evidence="1">
    <location>
        <begin position="47"/>
        <end position="61"/>
    </location>
</feature>
<keyword evidence="4" id="KW-1185">Reference proteome</keyword>
<evidence type="ECO:0000256" key="2">
    <source>
        <dbReference type="SAM" id="SignalP"/>
    </source>
</evidence>
<feature type="signal peptide" evidence="2">
    <location>
        <begin position="1"/>
        <end position="20"/>
    </location>
</feature>
<comment type="caution">
    <text evidence="3">The sequence shown here is derived from an EMBL/GenBank/DDBJ whole genome shotgun (WGS) entry which is preliminary data.</text>
</comment>
<protein>
    <submittedName>
        <fullName evidence="3">Uncharacterized protein</fullName>
    </submittedName>
</protein>